<dbReference type="OrthoDB" id="9763949at2"/>
<dbReference type="GO" id="GO:0016773">
    <property type="term" value="F:phosphotransferase activity, alcohol group as acceptor"/>
    <property type="evidence" value="ECO:0007669"/>
    <property type="project" value="UniProtKB-UniRule"/>
</dbReference>
<name>A0A370GE69_9BACI</name>
<dbReference type="EMBL" id="QQAY01000008">
    <property type="protein sequence ID" value="RDI41399.1"/>
    <property type="molecule type" value="Genomic_DNA"/>
</dbReference>
<dbReference type="InterPro" id="IPR043129">
    <property type="entry name" value="ATPase_NBD"/>
</dbReference>
<evidence type="ECO:0000313" key="2">
    <source>
        <dbReference type="EMBL" id="RDI41399.1"/>
    </source>
</evidence>
<dbReference type="GO" id="GO:0005524">
    <property type="term" value="F:ATP binding"/>
    <property type="evidence" value="ECO:0007669"/>
    <property type="project" value="UniProtKB-UniRule"/>
</dbReference>
<dbReference type="GO" id="GO:0016301">
    <property type="term" value="F:kinase activity"/>
    <property type="evidence" value="ECO:0007669"/>
    <property type="project" value="UniProtKB-KW"/>
</dbReference>
<dbReference type="RefSeq" id="WP_114746062.1">
    <property type="nucleotide sequence ID" value="NZ_QQAY01000008.1"/>
</dbReference>
<dbReference type="PANTHER" id="PTHR30605:SF0">
    <property type="entry name" value="ANHYDRO-N-ACETYLMURAMIC ACID KINASE"/>
    <property type="match status" value="1"/>
</dbReference>
<keyword evidence="1 2" id="KW-0418">Kinase</keyword>
<dbReference type="GO" id="GO:0006040">
    <property type="term" value="P:amino sugar metabolic process"/>
    <property type="evidence" value="ECO:0007669"/>
    <property type="project" value="InterPro"/>
</dbReference>
<dbReference type="NCBIfam" id="NF007148">
    <property type="entry name" value="PRK09585.3-2"/>
    <property type="match status" value="1"/>
</dbReference>
<accession>A0A370GE69</accession>
<dbReference type="Gene3D" id="3.30.420.40">
    <property type="match status" value="2"/>
</dbReference>
<comment type="pathway">
    <text evidence="1">Amino-sugar metabolism; 1,6-anhydro-N-acetylmuramate degradation.</text>
</comment>
<keyword evidence="1" id="KW-0547">Nucleotide-binding</keyword>
<keyword evidence="1" id="KW-0119">Carbohydrate metabolism</keyword>
<comment type="function">
    <text evidence="1">Catalyzes the specific phosphorylation of 1,6-anhydro-N-acetylmuramic acid (anhMurNAc) with the simultaneous cleavage of the 1,6-anhydro ring, generating MurNAc-6-P. Is required for the utilization of anhMurNAc either imported from the medium or derived from its own cell wall murein, and thus plays a role in cell wall recycling.</text>
</comment>
<proteinExistence type="inferred from homology"/>
<comment type="similarity">
    <text evidence="1">Belongs to the anhydro-N-acetylmuramic acid kinase family.</text>
</comment>
<organism evidence="2 3">
    <name type="scientific">Falsibacillus pallidus</name>
    <dbReference type="NCBI Taxonomy" id="493781"/>
    <lineage>
        <taxon>Bacteria</taxon>
        <taxon>Bacillati</taxon>
        <taxon>Bacillota</taxon>
        <taxon>Bacilli</taxon>
        <taxon>Bacillales</taxon>
        <taxon>Bacillaceae</taxon>
        <taxon>Falsibacillus</taxon>
    </lineage>
</organism>
<keyword evidence="1" id="KW-0067">ATP-binding</keyword>
<keyword evidence="1" id="KW-0808">Transferase</keyword>
<keyword evidence="3" id="KW-1185">Reference proteome</keyword>
<gene>
    <name evidence="1" type="primary">anmK</name>
    <name evidence="2" type="ORF">DFR59_10849</name>
</gene>
<dbReference type="EC" id="2.7.1.170" evidence="1"/>
<dbReference type="Pfam" id="PF03702">
    <property type="entry name" value="AnmK"/>
    <property type="match status" value="1"/>
</dbReference>
<dbReference type="AlphaFoldDB" id="A0A370GE69"/>
<dbReference type="UniPathway" id="UPA00343"/>
<dbReference type="Proteomes" id="UP000255326">
    <property type="component" value="Unassembled WGS sequence"/>
</dbReference>
<sequence>MERLAVGLMSGTSVDGIDAALVKIKGHGENTEIELLHYSTYSYNEEMKKSILAAMDPANSTVAAICSLNFKLGKQFAEAVKRVCMEADVPLAEIDVIGSHGQTIYHIPQQEGDLEKSTLQIGEPAIISYETGSVVVSNFRTMDMAAGGEGAPLVPYTEYILYRNPEKNRALQNIGGIGNVTVIQKDAAMDDVFAFDTGPGNMIMDELCKHFKGISYDPKGKIAAEGNVQHELVDHWLSMDYFLKEPPKSTGRELFGADFTSRIIQENPHLSPEDLIATATYFTAASIAKSCRDFVFPKTPIDELIVGGGGSYNQTLLAMLKELLPEVMVMTQEEIGLSSEAKEAVAFALLANETIHQQCSNIPNATGASKPVILGNITLPPNGDAKNILQKAGNHR</sequence>
<dbReference type="NCBIfam" id="NF007142">
    <property type="entry name" value="PRK09585.2-1"/>
    <property type="match status" value="1"/>
</dbReference>
<comment type="caution">
    <text evidence="2">The sequence shown here is derived from an EMBL/GenBank/DDBJ whole genome shotgun (WGS) entry which is preliminary data.</text>
</comment>
<dbReference type="UniPathway" id="UPA00544"/>
<dbReference type="CDD" id="cd24050">
    <property type="entry name" value="ASKHA_NBD_ANMK"/>
    <property type="match status" value="1"/>
</dbReference>
<dbReference type="InterPro" id="IPR005338">
    <property type="entry name" value="Anhydro_N_Ac-Mur_kinase"/>
</dbReference>
<protein>
    <recommendedName>
        <fullName evidence="1">Anhydro-N-acetylmuramic acid kinase</fullName>
        <ecNumber evidence="1">2.7.1.170</ecNumber>
    </recommendedName>
    <alternativeName>
        <fullName evidence="1">AnhMurNAc kinase</fullName>
    </alternativeName>
</protein>
<dbReference type="HAMAP" id="MF_01270">
    <property type="entry name" value="AnhMurNAc_kinase"/>
    <property type="match status" value="1"/>
</dbReference>
<comment type="pathway">
    <text evidence="1">Cell wall biogenesis; peptidoglycan recycling.</text>
</comment>
<dbReference type="SUPFAM" id="SSF53067">
    <property type="entry name" value="Actin-like ATPase domain"/>
    <property type="match status" value="1"/>
</dbReference>
<evidence type="ECO:0000256" key="1">
    <source>
        <dbReference type="HAMAP-Rule" id="MF_01270"/>
    </source>
</evidence>
<evidence type="ECO:0000313" key="3">
    <source>
        <dbReference type="Proteomes" id="UP000255326"/>
    </source>
</evidence>
<feature type="binding site" evidence="1">
    <location>
        <begin position="11"/>
        <end position="18"/>
    </location>
    <ligand>
        <name>ATP</name>
        <dbReference type="ChEBI" id="CHEBI:30616"/>
    </ligand>
</feature>
<dbReference type="GO" id="GO:0009254">
    <property type="term" value="P:peptidoglycan turnover"/>
    <property type="evidence" value="ECO:0007669"/>
    <property type="project" value="UniProtKB-UniRule"/>
</dbReference>
<dbReference type="PANTHER" id="PTHR30605">
    <property type="entry name" value="ANHYDRO-N-ACETYLMURAMIC ACID KINASE"/>
    <property type="match status" value="1"/>
</dbReference>
<comment type="catalytic activity">
    <reaction evidence="1">
        <text>1,6-anhydro-N-acetyl-beta-muramate + ATP + H2O = N-acetyl-D-muramate 6-phosphate + ADP + H(+)</text>
        <dbReference type="Rhea" id="RHEA:24952"/>
        <dbReference type="ChEBI" id="CHEBI:15377"/>
        <dbReference type="ChEBI" id="CHEBI:15378"/>
        <dbReference type="ChEBI" id="CHEBI:30616"/>
        <dbReference type="ChEBI" id="CHEBI:58690"/>
        <dbReference type="ChEBI" id="CHEBI:58722"/>
        <dbReference type="ChEBI" id="CHEBI:456216"/>
        <dbReference type="EC" id="2.7.1.170"/>
    </reaction>
</comment>
<dbReference type="GO" id="GO:0097175">
    <property type="term" value="P:1,6-anhydro-N-acetyl-beta-muramic acid catabolic process"/>
    <property type="evidence" value="ECO:0007669"/>
    <property type="project" value="UniProtKB-UniRule"/>
</dbReference>
<reference evidence="2 3" key="1">
    <citation type="submission" date="2018-07" db="EMBL/GenBank/DDBJ databases">
        <title>Genomic Encyclopedia of Type Strains, Phase IV (KMG-IV): sequencing the most valuable type-strain genomes for metagenomic binning, comparative biology and taxonomic classification.</title>
        <authorList>
            <person name="Goeker M."/>
        </authorList>
    </citation>
    <scope>NUCLEOTIDE SEQUENCE [LARGE SCALE GENOMIC DNA]</scope>
    <source>
        <strain evidence="2 3">DSM 25281</strain>
    </source>
</reference>